<proteinExistence type="predicted"/>
<sequence length="176" mass="19607">MGFDRPADVPPGQDGRIMAGCSMDGRYVADESVVIDTCTNLTWQRFPRNERKNWSEALVFARDLTLGGFDDWRIPNVHELLSLVHYGRSNGIGIPALDPVFDFSFDGDDVSGVRSYDNYWTSTSVNHLKGSAWYVSFINGEHGFVEKSLKQSIRAVRGGFIPLRTPVIQCSGSISQ</sequence>
<evidence type="ECO:0000259" key="1">
    <source>
        <dbReference type="Pfam" id="PF07603"/>
    </source>
</evidence>
<dbReference type="EMBL" id="JRYO01000115">
    <property type="protein sequence ID" value="KHE92612.1"/>
    <property type="molecule type" value="Genomic_DNA"/>
</dbReference>
<accession>A0A0B0EHS1</accession>
<dbReference type="AlphaFoldDB" id="A0A0B0EHS1"/>
<name>A0A0B0EHS1_9BACT</name>
<organism evidence="2 3">
    <name type="scientific">Candidatus Scalindua brodae</name>
    <dbReference type="NCBI Taxonomy" id="237368"/>
    <lineage>
        <taxon>Bacteria</taxon>
        <taxon>Pseudomonadati</taxon>
        <taxon>Planctomycetota</taxon>
        <taxon>Candidatus Brocadiia</taxon>
        <taxon>Candidatus Brocadiales</taxon>
        <taxon>Candidatus Scalinduaceae</taxon>
        <taxon>Candidatus Scalindua</taxon>
    </lineage>
</organism>
<comment type="caution">
    <text evidence="2">The sequence shown here is derived from an EMBL/GenBank/DDBJ whole genome shotgun (WGS) entry which is preliminary data.</text>
</comment>
<feature type="domain" description="Lcl C-terminal" evidence="1">
    <location>
        <begin position="33"/>
        <end position="157"/>
    </location>
</feature>
<evidence type="ECO:0000313" key="3">
    <source>
        <dbReference type="Proteomes" id="UP000030652"/>
    </source>
</evidence>
<dbReference type="eggNOG" id="COG5276">
    <property type="taxonomic scope" value="Bacteria"/>
</dbReference>
<dbReference type="PANTHER" id="PTHR35812:SF1">
    <property type="entry name" value="LIPOPROTEIN"/>
    <property type="match status" value="1"/>
</dbReference>
<dbReference type="Pfam" id="PF07603">
    <property type="entry name" value="Lcl_C"/>
    <property type="match status" value="1"/>
</dbReference>
<dbReference type="InterPro" id="IPR011460">
    <property type="entry name" value="Lcl_C"/>
</dbReference>
<dbReference type="PANTHER" id="PTHR35812">
    <property type="entry name" value="LIPOPROTEIN"/>
    <property type="match status" value="1"/>
</dbReference>
<dbReference type="Proteomes" id="UP000030652">
    <property type="component" value="Unassembled WGS sequence"/>
</dbReference>
<evidence type="ECO:0000313" key="2">
    <source>
        <dbReference type="EMBL" id="KHE92612.1"/>
    </source>
</evidence>
<protein>
    <recommendedName>
        <fullName evidence="1">Lcl C-terminal domain-containing protein</fullName>
    </recommendedName>
</protein>
<gene>
    <name evidence="2" type="ORF">SCABRO_01645</name>
</gene>
<reference evidence="2 3" key="1">
    <citation type="submission" date="2014-10" db="EMBL/GenBank/DDBJ databases">
        <title>Draft genome of anammox bacterium scalindua brodae, obtained using differential coverage binning of sequence data from two enrichment reactors.</title>
        <authorList>
            <person name="Speth D.R."/>
            <person name="Russ L."/>
            <person name="Kartal B."/>
            <person name="Op den Camp H.J."/>
            <person name="Dutilh B.E."/>
            <person name="Jetten M.S."/>
        </authorList>
    </citation>
    <scope>NUCLEOTIDE SEQUENCE [LARGE SCALE GENOMIC DNA]</scope>
    <source>
        <strain evidence="2">RU1</strain>
    </source>
</reference>